<protein>
    <submittedName>
        <fullName evidence="2">DUF1302 domain-containing protein</fullName>
    </submittedName>
</protein>
<dbReference type="Proteomes" id="UP000317933">
    <property type="component" value="Unassembled WGS sequence"/>
</dbReference>
<comment type="caution">
    <text evidence="2">The sequence shown here is derived from an EMBL/GenBank/DDBJ whole genome shotgun (WGS) entry which is preliminary data.</text>
</comment>
<accession>A0A502HM07</accession>
<dbReference type="RefSeq" id="WP_140668953.1">
    <property type="nucleotide sequence ID" value="NZ_RCZE01000009.1"/>
</dbReference>
<feature type="chain" id="PRO_5021201037" evidence="1">
    <location>
        <begin position="33"/>
        <end position="609"/>
    </location>
</feature>
<dbReference type="EMBL" id="RCZE01000009">
    <property type="protein sequence ID" value="TPG75721.1"/>
    <property type="molecule type" value="Genomic_DNA"/>
</dbReference>
<organism evidence="2 3">
    <name type="scientific">Pseudomonas arsenicoxydans</name>
    <dbReference type="NCBI Taxonomy" id="702115"/>
    <lineage>
        <taxon>Bacteria</taxon>
        <taxon>Pseudomonadati</taxon>
        <taxon>Pseudomonadota</taxon>
        <taxon>Gammaproteobacteria</taxon>
        <taxon>Pseudomonadales</taxon>
        <taxon>Pseudomonadaceae</taxon>
        <taxon>Pseudomonas</taxon>
    </lineage>
</organism>
<evidence type="ECO:0000313" key="3">
    <source>
        <dbReference type="Proteomes" id="UP000317933"/>
    </source>
</evidence>
<keyword evidence="1" id="KW-0732">Signal</keyword>
<reference evidence="2 3" key="1">
    <citation type="journal article" date="2019" name="Environ. Microbiol.">
        <title>Species interactions and distinct microbial communities in high Arctic permafrost affected cryosols are associated with the CH4 and CO2 gas fluxes.</title>
        <authorList>
            <person name="Altshuler I."/>
            <person name="Hamel J."/>
            <person name="Turney S."/>
            <person name="Magnuson E."/>
            <person name="Levesque R."/>
            <person name="Greer C."/>
            <person name="Whyte L.G."/>
        </authorList>
    </citation>
    <scope>NUCLEOTIDE SEQUENCE [LARGE SCALE GENOMIC DNA]</scope>
    <source>
        <strain evidence="2 3">E3</strain>
    </source>
</reference>
<evidence type="ECO:0000256" key="1">
    <source>
        <dbReference type="SAM" id="SignalP"/>
    </source>
</evidence>
<dbReference type="Pfam" id="PF06980">
    <property type="entry name" value="DUF1302"/>
    <property type="match status" value="1"/>
</dbReference>
<name>A0A502HM07_9PSED</name>
<dbReference type="InterPro" id="IPR010727">
    <property type="entry name" value="DUF1302"/>
</dbReference>
<proteinExistence type="predicted"/>
<dbReference type="AlphaFoldDB" id="A0A502HM07"/>
<gene>
    <name evidence="2" type="ORF">EAH78_19395</name>
</gene>
<feature type="signal peptide" evidence="1">
    <location>
        <begin position="1"/>
        <end position="32"/>
    </location>
</feature>
<sequence length="609" mass="65728">MNNNNKICHPNLRRGLLASAILAGLGMSPAQAFEFDTGNEDLTVRFDNTLKFNYAQRVEAPNSKLANSWNNNDGDRNFSSGSPVAQRLDVMSELDVVYKKQMGFRVSANSWYDHAYDDIGSYNPSTNQLNDGKADSKHQSGYADRYYNGPSSEILDAFVFGSTEIGDESLLSGKAGKHTVYWGESVLAFAHGNSYGQSGLDLSKALAVPGTEAKELFIPRNQLSTSFTVNPELTLGAQYFLNWDAARLPESGTYLGFNDGIQNGGHNLSLIGAANPFFGLPGPLGGNQYLRLQNGHTFTPSNSGDFGLMAKWSPAWLDGTMGLYYRKTSDILPNLVLQPTAVTPAAIASGNIGSYNQFYVDDIDVYGFSLAKNIAGVSVGFDLNYRHNMPLSSVPATVNPTLGAREAPGFISSFDGDNGVARGNTVHAVLNGLTTFGETPLWDSSSLLVELAYSRWLNVTENKQLFKGEDWYNGVDKVTKDNYIVGMNFNPTWYQVFPGIDMFMPVSYNVGLAGQSSVQLGGNKGTGSYSVGVGMDVHSQYRFDLKYVDNFGDFDTCGSAGNASAHGDGAAPGANGQYNCVPGQTTAFAGTVAQLKDRGMVTFTFKTTL</sequence>
<evidence type="ECO:0000313" key="2">
    <source>
        <dbReference type="EMBL" id="TPG75721.1"/>
    </source>
</evidence>